<keyword evidence="6" id="KW-0732">Signal</keyword>
<name>L8GPL2_ACACF</name>
<accession>L8GPL2</accession>
<evidence type="ECO:0000256" key="1">
    <source>
        <dbReference type="ARBA" id="ARBA00004141"/>
    </source>
</evidence>
<protein>
    <submittedName>
        <fullName evidence="8">EGFlike domain containing protein</fullName>
    </submittedName>
</protein>
<dbReference type="VEuPathDB" id="AmoebaDB:ACA1_077990"/>
<evidence type="ECO:0000259" key="7">
    <source>
        <dbReference type="Pfam" id="PF05154"/>
    </source>
</evidence>
<evidence type="ECO:0000256" key="3">
    <source>
        <dbReference type="ARBA" id="ARBA00022989"/>
    </source>
</evidence>
<evidence type="ECO:0000313" key="8">
    <source>
        <dbReference type="EMBL" id="ELR14568.1"/>
    </source>
</evidence>
<dbReference type="OrthoDB" id="410592at2759"/>
<feature type="domain" description="TM2" evidence="7">
    <location>
        <begin position="128"/>
        <end position="172"/>
    </location>
</feature>
<dbReference type="Pfam" id="PF23106">
    <property type="entry name" value="EGF_Teneurin"/>
    <property type="match status" value="1"/>
</dbReference>
<dbReference type="KEGG" id="acan:ACA1_077990"/>
<dbReference type="RefSeq" id="XP_004336581.1">
    <property type="nucleotide sequence ID" value="XM_004336533.1"/>
</dbReference>
<evidence type="ECO:0000256" key="4">
    <source>
        <dbReference type="ARBA" id="ARBA00023136"/>
    </source>
</evidence>
<dbReference type="AlphaFoldDB" id="L8GPL2"/>
<sequence length="241" mass="25836">MSGNNTTFALALLVLLAAIGCYALPATANDTADTGEVSAWSAFLEPVADLWSAGLGYNLRGREQQVGLYDDEDEDGARVYSTRQRGGENGGGVCDPDATTVCSGHGWCTDEVCVCKKGWTGYQCQHERKSKTTAFLLEFFIGATTGASSFYLGYIGQGVGKLVMTWSSCVLFCISGCIMKTCMYRGAGRGNKIASVVGGVLLILPPLGLIAVNIWSLVDWIMILTDDLNDYDGYYLEGFDS</sequence>
<dbReference type="InterPro" id="IPR007829">
    <property type="entry name" value="TM2"/>
</dbReference>
<comment type="subcellular location">
    <subcellularLocation>
        <location evidence="1">Membrane</location>
        <topology evidence="1">Multi-pass membrane protein</topology>
    </subcellularLocation>
</comment>
<dbReference type="EMBL" id="KB008051">
    <property type="protein sequence ID" value="ELR14568.1"/>
    <property type="molecule type" value="Genomic_DNA"/>
</dbReference>
<organism evidence="8 9">
    <name type="scientific">Acanthamoeba castellanii (strain ATCC 30010 / Neff)</name>
    <dbReference type="NCBI Taxonomy" id="1257118"/>
    <lineage>
        <taxon>Eukaryota</taxon>
        <taxon>Amoebozoa</taxon>
        <taxon>Discosea</taxon>
        <taxon>Longamoebia</taxon>
        <taxon>Centramoebida</taxon>
        <taxon>Acanthamoebidae</taxon>
        <taxon>Acanthamoeba</taxon>
    </lineage>
</organism>
<feature type="transmembrane region" description="Helical" evidence="5">
    <location>
        <begin position="193"/>
        <end position="218"/>
    </location>
</feature>
<keyword evidence="3 5" id="KW-1133">Transmembrane helix</keyword>
<keyword evidence="9" id="KW-1185">Reference proteome</keyword>
<dbReference type="Pfam" id="PF05154">
    <property type="entry name" value="TM2"/>
    <property type="match status" value="1"/>
</dbReference>
<gene>
    <name evidence="8" type="ORF">ACA1_077990</name>
</gene>
<dbReference type="Proteomes" id="UP000011083">
    <property type="component" value="Unassembled WGS sequence"/>
</dbReference>
<feature type="transmembrane region" description="Helical" evidence="5">
    <location>
        <begin position="162"/>
        <end position="181"/>
    </location>
</feature>
<feature type="transmembrane region" description="Helical" evidence="5">
    <location>
        <begin position="135"/>
        <end position="156"/>
    </location>
</feature>
<evidence type="ECO:0000313" key="9">
    <source>
        <dbReference type="Proteomes" id="UP000011083"/>
    </source>
</evidence>
<keyword evidence="4 5" id="KW-0472">Membrane</keyword>
<evidence type="ECO:0000256" key="6">
    <source>
        <dbReference type="SAM" id="SignalP"/>
    </source>
</evidence>
<evidence type="ECO:0000256" key="2">
    <source>
        <dbReference type="ARBA" id="ARBA00022692"/>
    </source>
</evidence>
<reference evidence="8 9" key="1">
    <citation type="journal article" date="2013" name="Genome Biol.">
        <title>Genome of Acanthamoeba castellanii highlights extensive lateral gene transfer and early evolution of tyrosine kinase signaling.</title>
        <authorList>
            <person name="Clarke M."/>
            <person name="Lohan A.J."/>
            <person name="Liu B."/>
            <person name="Lagkouvardos I."/>
            <person name="Roy S."/>
            <person name="Zafar N."/>
            <person name="Bertelli C."/>
            <person name="Schilde C."/>
            <person name="Kianianmomeni A."/>
            <person name="Burglin T.R."/>
            <person name="Frech C."/>
            <person name="Turcotte B."/>
            <person name="Kopec K.O."/>
            <person name="Synnott J.M."/>
            <person name="Choo C."/>
            <person name="Paponov I."/>
            <person name="Finkler A."/>
            <person name="Soon Heng Tan C."/>
            <person name="Hutchins A.P."/>
            <person name="Weinmeier T."/>
            <person name="Rattei T."/>
            <person name="Chu J.S."/>
            <person name="Gimenez G."/>
            <person name="Irimia M."/>
            <person name="Rigden D.J."/>
            <person name="Fitzpatrick D.A."/>
            <person name="Lorenzo-Morales J."/>
            <person name="Bateman A."/>
            <person name="Chiu C.H."/>
            <person name="Tang P."/>
            <person name="Hegemann P."/>
            <person name="Fromm H."/>
            <person name="Raoult D."/>
            <person name="Greub G."/>
            <person name="Miranda-Saavedra D."/>
            <person name="Chen N."/>
            <person name="Nash P."/>
            <person name="Ginger M.L."/>
            <person name="Horn M."/>
            <person name="Schaap P."/>
            <person name="Caler L."/>
            <person name="Loftus B."/>
        </authorList>
    </citation>
    <scope>NUCLEOTIDE SEQUENCE [LARGE SCALE GENOMIC DNA]</scope>
    <source>
        <strain evidence="8 9">Neff</strain>
    </source>
</reference>
<keyword evidence="2 5" id="KW-0812">Transmembrane</keyword>
<proteinExistence type="predicted"/>
<dbReference type="Gene3D" id="2.10.25.10">
    <property type="entry name" value="Laminin"/>
    <property type="match status" value="1"/>
</dbReference>
<evidence type="ECO:0000256" key="5">
    <source>
        <dbReference type="SAM" id="Phobius"/>
    </source>
</evidence>
<dbReference type="SUPFAM" id="SSF57196">
    <property type="entry name" value="EGF/Laminin"/>
    <property type="match status" value="1"/>
</dbReference>
<feature type="chain" id="PRO_5003989951" evidence="6">
    <location>
        <begin position="24"/>
        <end position="241"/>
    </location>
</feature>
<dbReference type="GO" id="GO:0016020">
    <property type="term" value="C:membrane"/>
    <property type="evidence" value="ECO:0007669"/>
    <property type="project" value="UniProtKB-SubCell"/>
</dbReference>
<feature type="signal peptide" evidence="6">
    <location>
        <begin position="1"/>
        <end position="23"/>
    </location>
</feature>
<dbReference type="GeneID" id="14915137"/>